<dbReference type="PANTHER" id="PTHR47420">
    <property type="entry name" value="HISTONE-LYSINE N-METHYLTRANSFERASE ASHR2"/>
    <property type="match status" value="1"/>
</dbReference>
<name>A0AAD6F1A0_9POAL</name>
<dbReference type="Pfam" id="PF00856">
    <property type="entry name" value="SET"/>
    <property type="match status" value="1"/>
</dbReference>
<dbReference type="Gene3D" id="6.10.140.2220">
    <property type="match status" value="1"/>
</dbReference>
<dbReference type="InterPro" id="IPR046341">
    <property type="entry name" value="SET_dom_sf"/>
</dbReference>
<dbReference type="EMBL" id="JAMRDG010000001">
    <property type="protein sequence ID" value="KAJ3708493.1"/>
    <property type="molecule type" value="Genomic_DNA"/>
</dbReference>
<evidence type="ECO:0000259" key="2">
    <source>
        <dbReference type="PROSITE" id="PS50280"/>
    </source>
</evidence>
<dbReference type="PROSITE" id="PS50280">
    <property type="entry name" value="SET"/>
    <property type="match status" value="1"/>
</dbReference>
<feature type="compositionally biased region" description="Acidic residues" evidence="1">
    <location>
        <begin position="297"/>
        <end position="324"/>
    </location>
</feature>
<feature type="domain" description="SET" evidence="2">
    <location>
        <begin position="14"/>
        <end position="256"/>
    </location>
</feature>
<dbReference type="Gene3D" id="2.170.270.10">
    <property type="entry name" value="SET domain"/>
    <property type="match status" value="1"/>
</dbReference>
<dbReference type="CDD" id="cd20071">
    <property type="entry name" value="SET_SMYD"/>
    <property type="match status" value="1"/>
</dbReference>
<dbReference type="Gene3D" id="1.10.220.160">
    <property type="match status" value="1"/>
</dbReference>
<dbReference type="AlphaFoldDB" id="A0AAD6F1A0"/>
<feature type="region of interest" description="Disordered" evidence="1">
    <location>
        <begin position="293"/>
        <end position="324"/>
    </location>
</feature>
<organism evidence="3 4">
    <name type="scientific">Rhynchospora tenuis</name>
    <dbReference type="NCBI Taxonomy" id="198213"/>
    <lineage>
        <taxon>Eukaryota</taxon>
        <taxon>Viridiplantae</taxon>
        <taxon>Streptophyta</taxon>
        <taxon>Embryophyta</taxon>
        <taxon>Tracheophyta</taxon>
        <taxon>Spermatophyta</taxon>
        <taxon>Magnoliopsida</taxon>
        <taxon>Liliopsida</taxon>
        <taxon>Poales</taxon>
        <taxon>Cyperaceae</taxon>
        <taxon>Cyperoideae</taxon>
        <taxon>Rhynchosporeae</taxon>
        <taxon>Rhynchospora</taxon>
    </lineage>
</organism>
<dbReference type="InterPro" id="IPR001214">
    <property type="entry name" value="SET_dom"/>
</dbReference>
<evidence type="ECO:0000313" key="3">
    <source>
        <dbReference type="EMBL" id="KAJ3708493.1"/>
    </source>
</evidence>
<evidence type="ECO:0000256" key="1">
    <source>
        <dbReference type="SAM" id="MobiDB-lite"/>
    </source>
</evidence>
<evidence type="ECO:0000313" key="4">
    <source>
        <dbReference type="Proteomes" id="UP001210211"/>
    </source>
</evidence>
<dbReference type="SMART" id="SM00317">
    <property type="entry name" value="SET"/>
    <property type="match status" value="1"/>
</dbReference>
<sequence length="378" mass="42813">MSNFPFPNANGPNALLRLVQKPDRGRSLVANRLIKPGEVVLVETPLLVYPSNLRFQHLFCSRCFHQVPGEPLRCPTCKVARFCSRQCLSLSHPRLLCHALPSLISGNVTSPDDLVFLLAAYSLPATSLLQLLSLHSNSRFPDESIQILHSQLSSFIPPQMVPLNFSQETTSSLISKKKTNSLSLITPMETKFDRRGLSGSRAYGIYPWASMINHDCLPNVCRFDYVDDRDRENNTDAIFRAFHQIKEGSEICISYVGVRRLYRDRQRSLMKDYGFKCKCDRCKIESKWKESQRKLEDEEEEEAGEENEERVAEGEGEELDSDDEDFPHAYFYERYMCDCGGHLAPLPPSDGSVSDMMECSCCGDVGIDTSISEDPNNF</sequence>
<dbReference type="Proteomes" id="UP001210211">
    <property type="component" value="Unassembled WGS sequence"/>
</dbReference>
<gene>
    <name evidence="3" type="ORF">LUZ61_012198</name>
</gene>
<comment type="caution">
    <text evidence="3">The sequence shown here is derived from an EMBL/GenBank/DDBJ whole genome shotgun (WGS) entry which is preliminary data.</text>
</comment>
<dbReference type="SUPFAM" id="SSF82199">
    <property type="entry name" value="SET domain"/>
    <property type="match status" value="1"/>
</dbReference>
<keyword evidence="4" id="KW-1185">Reference proteome</keyword>
<accession>A0AAD6F1A0</accession>
<dbReference type="InterPro" id="IPR044238">
    <property type="entry name" value="ASHR2-like"/>
</dbReference>
<proteinExistence type="predicted"/>
<reference evidence="3 4" key="1">
    <citation type="journal article" date="2022" name="Cell">
        <title>Repeat-based holocentromeres influence genome architecture and karyotype evolution.</title>
        <authorList>
            <person name="Hofstatter P.G."/>
            <person name="Thangavel G."/>
            <person name="Lux T."/>
            <person name="Neumann P."/>
            <person name="Vondrak T."/>
            <person name="Novak P."/>
            <person name="Zhang M."/>
            <person name="Costa L."/>
            <person name="Castellani M."/>
            <person name="Scott A."/>
            <person name="Toegelov H."/>
            <person name="Fuchs J."/>
            <person name="Mata-Sucre Y."/>
            <person name="Dias Y."/>
            <person name="Vanzela A.L.L."/>
            <person name="Huettel B."/>
            <person name="Almeida C.C.S."/>
            <person name="Simkova H."/>
            <person name="Souza G."/>
            <person name="Pedrosa-Harand A."/>
            <person name="Macas J."/>
            <person name="Mayer K.F.X."/>
            <person name="Houben A."/>
            <person name="Marques A."/>
        </authorList>
    </citation>
    <scope>NUCLEOTIDE SEQUENCE [LARGE SCALE GENOMIC DNA]</scope>
    <source>
        <strain evidence="3">RhyTen1mFocal</strain>
    </source>
</reference>
<dbReference type="PANTHER" id="PTHR47420:SF3">
    <property type="entry name" value="HISTONE-LYSINE N-METHYLTRANSFERASE ASHR2"/>
    <property type="match status" value="1"/>
</dbReference>
<protein>
    <recommendedName>
        <fullName evidence="2">SET domain-containing protein</fullName>
    </recommendedName>
</protein>